<dbReference type="HOGENOM" id="CLU_039613_16_2_6"/>
<dbReference type="PROSITE" id="PS50931">
    <property type="entry name" value="HTH_LYSR"/>
    <property type="match status" value="1"/>
</dbReference>
<dbReference type="AlphaFoldDB" id="C6C726"/>
<dbReference type="InterPro" id="IPR036388">
    <property type="entry name" value="WH-like_DNA-bd_sf"/>
</dbReference>
<evidence type="ECO:0000256" key="1">
    <source>
        <dbReference type="ARBA" id="ARBA00009437"/>
    </source>
</evidence>
<organism evidence="7 8">
    <name type="scientific">Musicola paradisiaca (strain Ech703)</name>
    <name type="common">Dickeya paradisiaca</name>
    <name type="synonym">Dickeya dadantii</name>
    <dbReference type="NCBI Taxonomy" id="579405"/>
    <lineage>
        <taxon>Bacteria</taxon>
        <taxon>Pseudomonadati</taxon>
        <taxon>Pseudomonadota</taxon>
        <taxon>Gammaproteobacteria</taxon>
        <taxon>Enterobacterales</taxon>
        <taxon>Pectobacteriaceae</taxon>
        <taxon>Musicola</taxon>
    </lineage>
</organism>
<name>C6C726_MUSP7</name>
<evidence type="ECO:0000313" key="7">
    <source>
        <dbReference type="EMBL" id="ACS85920.1"/>
    </source>
</evidence>
<evidence type="ECO:0000256" key="3">
    <source>
        <dbReference type="ARBA" id="ARBA00023125"/>
    </source>
</evidence>
<reference evidence="7" key="1">
    <citation type="submission" date="2009-06" db="EMBL/GenBank/DDBJ databases">
        <title>Complete sequence of Dickeya dadantii Ech703.</title>
        <authorList>
            <consortium name="US DOE Joint Genome Institute"/>
            <person name="Lucas S."/>
            <person name="Copeland A."/>
            <person name="Lapidus A."/>
            <person name="Glavina del Rio T."/>
            <person name="Dalin E."/>
            <person name="Tice H."/>
            <person name="Bruce D."/>
            <person name="Goodwin L."/>
            <person name="Pitluck S."/>
            <person name="Chertkov O."/>
            <person name="Brettin T."/>
            <person name="Detter J.C."/>
            <person name="Han C."/>
            <person name="Larimer F."/>
            <person name="Land M."/>
            <person name="Hauser L."/>
            <person name="Kyrpides N."/>
            <person name="Mikhailova N."/>
            <person name="Balakrishnan V."/>
            <person name="Glasner J."/>
            <person name="Perna N.T."/>
        </authorList>
    </citation>
    <scope>NUCLEOTIDE SEQUENCE [LARGE SCALE GENOMIC DNA]</scope>
    <source>
        <strain evidence="7">Ech703</strain>
    </source>
</reference>
<dbReference type="Proteomes" id="UP000002734">
    <property type="component" value="Chromosome"/>
</dbReference>
<dbReference type="InterPro" id="IPR036390">
    <property type="entry name" value="WH_DNA-bd_sf"/>
</dbReference>
<sequence>MNDFSSLPVFVAVVESGSFSAAGKRLNLSKSAVSKRLSQLEERLGVRLLHRTTRQLSLTEAGSDYYDYAQRALQLAQQAEDAVTQLQERPQGTLRVSAPMAFGLRHISPLLPIFLHRYPEVSVDLLMDDRVVDLVGEGFDLAVRIGQLPDSSLIARRLAPCFSVLCAAPDYLQRTDVPQHIDALKHHNCLFYLYFKGGVEWSFEGPDGPVRFQPHGNYRANNSEALFDALLAGVGICQVPKFIVGPALSEGRLVEVLPQYRLPEHSIYAVYPERRHLPAKVRVFIDFLSQHLGEGSDYRRDYEYAANPGARDAPLRPNPGKEPPARPDSREEAAC</sequence>
<dbReference type="GO" id="GO:0043565">
    <property type="term" value="F:sequence-specific DNA binding"/>
    <property type="evidence" value="ECO:0007669"/>
    <property type="project" value="TreeGrafter"/>
</dbReference>
<proteinExistence type="inferred from homology"/>
<keyword evidence="4" id="KW-0804">Transcription</keyword>
<feature type="domain" description="HTH lysR-type" evidence="6">
    <location>
        <begin position="1"/>
        <end position="59"/>
    </location>
</feature>
<protein>
    <submittedName>
        <fullName evidence="7">Transcriptional regulator, LysR family</fullName>
    </submittedName>
</protein>
<dbReference type="eggNOG" id="COG0583">
    <property type="taxonomic scope" value="Bacteria"/>
</dbReference>
<dbReference type="FunFam" id="1.10.10.10:FF:000001">
    <property type="entry name" value="LysR family transcriptional regulator"/>
    <property type="match status" value="1"/>
</dbReference>
<dbReference type="GO" id="GO:0003700">
    <property type="term" value="F:DNA-binding transcription factor activity"/>
    <property type="evidence" value="ECO:0007669"/>
    <property type="project" value="InterPro"/>
</dbReference>
<evidence type="ECO:0000256" key="5">
    <source>
        <dbReference type="SAM" id="MobiDB-lite"/>
    </source>
</evidence>
<evidence type="ECO:0000256" key="2">
    <source>
        <dbReference type="ARBA" id="ARBA00023015"/>
    </source>
</evidence>
<evidence type="ECO:0000259" key="6">
    <source>
        <dbReference type="PROSITE" id="PS50931"/>
    </source>
</evidence>
<dbReference type="PANTHER" id="PTHR30537">
    <property type="entry name" value="HTH-TYPE TRANSCRIPTIONAL REGULATOR"/>
    <property type="match status" value="1"/>
</dbReference>
<dbReference type="Pfam" id="PF03466">
    <property type="entry name" value="LysR_substrate"/>
    <property type="match status" value="1"/>
</dbReference>
<feature type="compositionally biased region" description="Basic and acidic residues" evidence="5">
    <location>
        <begin position="323"/>
        <end position="335"/>
    </location>
</feature>
<dbReference type="InterPro" id="IPR058163">
    <property type="entry name" value="LysR-type_TF_proteobact-type"/>
</dbReference>
<dbReference type="PANTHER" id="PTHR30537:SF5">
    <property type="entry name" value="HTH-TYPE TRANSCRIPTIONAL ACTIVATOR TTDR-RELATED"/>
    <property type="match status" value="1"/>
</dbReference>
<keyword evidence="8" id="KW-1185">Reference proteome</keyword>
<dbReference type="Pfam" id="PF00126">
    <property type="entry name" value="HTH_1"/>
    <property type="match status" value="1"/>
</dbReference>
<evidence type="ECO:0000256" key="4">
    <source>
        <dbReference type="ARBA" id="ARBA00023163"/>
    </source>
</evidence>
<keyword evidence="2" id="KW-0805">Transcription regulation</keyword>
<feature type="region of interest" description="Disordered" evidence="5">
    <location>
        <begin position="299"/>
        <end position="335"/>
    </location>
</feature>
<gene>
    <name evidence="7" type="ordered locus">Dd703_2133</name>
</gene>
<dbReference type="SUPFAM" id="SSF53850">
    <property type="entry name" value="Periplasmic binding protein-like II"/>
    <property type="match status" value="1"/>
</dbReference>
<dbReference type="FunFam" id="3.40.190.290:FF:000001">
    <property type="entry name" value="Transcriptional regulator, LysR family"/>
    <property type="match status" value="1"/>
</dbReference>
<dbReference type="Gene3D" id="1.10.10.10">
    <property type="entry name" value="Winged helix-like DNA-binding domain superfamily/Winged helix DNA-binding domain"/>
    <property type="match status" value="1"/>
</dbReference>
<dbReference type="InterPro" id="IPR005119">
    <property type="entry name" value="LysR_subst-bd"/>
</dbReference>
<evidence type="ECO:0000313" key="8">
    <source>
        <dbReference type="Proteomes" id="UP000002734"/>
    </source>
</evidence>
<dbReference type="InterPro" id="IPR000847">
    <property type="entry name" value="LysR_HTH_N"/>
</dbReference>
<dbReference type="Gene3D" id="3.40.190.290">
    <property type="match status" value="1"/>
</dbReference>
<dbReference type="GO" id="GO:0006351">
    <property type="term" value="P:DNA-templated transcription"/>
    <property type="evidence" value="ECO:0007669"/>
    <property type="project" value="TreeGrafter"/>
</dbReference>
<dbReference type="CDD" id="cd08422">
    <property type="entry name" value="PBP2_CrgA_like"/>
    <property type="match status" value="1"/>
</dbReference>
<dbReference type="EMBL" id="CP001654">
    <property type="protein sequence ID" value="ACS85920.1"/>
    <property type="molecule type" value="Genomic_DNA"/>
</dbReference>
<dbReference type="KEGG" id="dda:Dd703_2133"/>
<dbReference type="RefSeq" id="WP_015853829.1">
    <property type="nucleotide sequence ID" value="NC_012880.1"/>
</dbReference>
<dbReference type="STRING" id="579405.Dd703_2133"/>
<dbReference type="PRINTS" id="PR00039">
    <property type="entry name" value="HTHLYSR"/>
</dbReference>
<comment type="similarity">
    <text evidence="1">Belongs to the LysR transcriptional regulatory family.</text>
</comment>
<keyword evidence="3" id="KW-0238">DNA-binding</keyword>
<accession>C6C726</accession>
<dbReference type="SUPFAM" id="SSF46785">
    <property type="entry name" value="Winged helix' DNA-binding domain"/>
    <property type="match status" value="1"/>
</dbReference>